<dbReference type="EC" id="1.14.13.-" evidence="5"/>
<feature type="transmembrane region" description="Helical" evidence="6">
    <location>
        <begin position="436"/>
        <end position="453"/>
    </location>
</feature>
<keyword evidence="4 5" id="KW-0503">Monooxygenase</keyword>
<dbReference type="PANTHER" id="PTHR46972">
    <property type="entry name" value="MONOOXYGENASE ASQM-RELATED"/>
    <property type="match status" value="1"/>
</dbReference>
<keyword evidence="5" id="KW-0963">Cytoplasm</keyword>
<feature type="binding site" evidence="5">
    <location>
        <position position="54"/>
    </location>
    <ligand>
        <name>FAD</name>
        <dbReference type="ChEBI" id="CHEBI:57692"/>
    </ligand>
</feature>
<keyword evidence="6" id="KW-0812">Transmembrane</keyword>
<dbReference type="GO" id="GO:0004497">
    <property type="term" value="F:monooxygenase activity"/>
    <property type="evidence" value="ECO:0007669"/>
    <property type="project" value="UniProtKB-UniRule"/>
</dbReference>
<evidence type="ECO:0000313" key="9">
    <source>
        <dbReference type="Proteomes" id="UP000515369"/>
    </source>
</evidence>
<evidence type="ECO:0000256" key="4">
    <source>
        <dbReference type="ARBA" id="ARBA00023033"/>
    </source>
</evidence>
<comment type="domain">
    <text evidence="5">Consists of an N-terminal FAD-binding domain with a Rossman fold and a C-terminal substrate-binding domain.</text>
</comment>
<evidence type="ECO:0000256" key="2">
    <source>
        <dbReference type="ARBA" id="ARBA00022827"/>
    </source>
</evidence>
<feature type="binding site" evidence="5">
    <location>
        <position position="47"/>
    </location>
    <ligand>
        <name>NADPH</name>
        <dbReference type="ChEBI" id="CHEBI:57783"/>
    </ligand>
</feature>
<dbReference type="InterPro" id="IPR036188">
    <property type="entry name" value="FAD/NAD-bd_sf"/>
</dbReference>
<evidence type="ECO:0000256" key="6">
    <source>
        <dbReference type="SAM" id="Phobius"/>
    </source>
</evidence>
<dbReference type="HAMAP" id="MF_00845">
    <property type="entry name" value="TetX_monooxygenase"/>
    <property type="match status" value="1"/>
</dbReference>
<keyword evidence="9" id="KW-1185">Reference proteome</keyword>
<name>A0A7G5GZG1_9BACT</name>
<dbReference type="AlphaFoldDB" id="A0A7G5GZG1"/>
<dbReference type="KEGG" id="sfol:H3H32_04685"/>
<keyword evidence="2 5" id="KW-0274">FAD</keyword>
<keyword evidence="3 5" id="KW-0560">Oxidoreductase</keyword>
<dbReference type="InterPro" id="IPR002938">
    <property type="entry name" value="FAD-bd"/>
</dbReference>
<keyword evidence="1 5" id="KW-0285">Flavoprotein</keyword>
<dbReference type="GO" id="GO:0071949">
    <property type="term" value="F:FAD binding"/>
    <property type="evidence" value="ECO:0007669"/>
    <property type="project" value="InterPro"/>
</dbReference>
<accession>A0A7G5GZG1</accession>
<dbReference type="GO" id="GO:0046677">
    <property type="term" value="P:response to antibiotic"/>
    <property type="evidence" value="ECO:0007669"/>
    <property type="project" value="InterPro"/>
</dbReference>
<comment type="similarity">
    <text evidence="5">Belongs to the aromatic-ring hydroxylase family. TetX subfamily.</text>
</comment>
<comment type="function">
    <text evidence="5">An FAD-requiring monooxygenase active on some tetracycline antibiotic derivatives, which leads to their inactivation. Hydroxylates carbon 11a of tetracycline and some analogs.</text>
</comment>
<dbReference type="RefSeq" id="WP_182461507.1">
    <property type="nucleotide sequence ID" value="NZ_CP059732.1"/>
</dbReference>
<dbReference type="Proteomes" id="UP000515369">
    <property type="component" value="Chromosome"/>
</dbReference>
<comment type="subunit">
    <text evidence="5">Monomer.</text>
</comment>
<proteinExistence type="inferred from homology"/>
<sequence length="539" mass="59925">MIATNLVYKKRIAIIGGGPVGLTAARLLHLKGVPVTVYERDKDASARISGGTLDLHKETGQKALKQAGLLDEFYKNSRPTGMLISNKHGDVMMTMKPDKSKPEIDRPVLRKMLLDSIPETTVVWDKHVVSITKKGDVFSLHFQDNTQAEADLVIVADGGMSKARKAITSTLPEETGTYVIQGEIQNLEADCPAIYALLKQNNLADVEDKKSFFMQHRGDGSLCFYVSFRQSEQWIKDTHLDFTDPSAIRQFLCKLFNDWNPIYSELFACCDTYNGFPLRVFHANAIQTPHTGITVIGDAAHLMPPFGGLGVNMGLKDALLLTNNLTNGKFSSIQSALDDYEQKMVAYASSVQKETLAADDRIHNQTDHSGKRFKERMKLKIAKVVQFATLLVMFLTIGVFWGVWLSYSRSYNLFSLDELIHIANVGVQNLALPMRFISGTCLALLSATAYFMAPKKSKEFYFVLASIALLVITLVLTVAIEVPINNQIISWTPSTAPANWEEIRNRWQFVNNIRTIAALASFGLLTTAILKPFGQNSFA</sequence>
<dbReference type="InterPro" id="IPR013901">
    <property type="entry name" value="Anthrone_oxy"/>
</dbReference>
<dbReference type="GO" id="GO:0005737">
    <property type="term" value="C:cytoplasm"/>
    <property type="evidence" value="ECO:0007669"/>
    <property type="project" value="UniProtKB-SubCell"/>
</dbReference>
<dbReference type="SUPFAM" id="SSF51905">
    <property type="entry name" value="FAD/NAD(P)-binding domain"/>
    <property type="match status" value="1"/>
</dbReference>
<comment type="subcellular location">
    <subcellularLocation>
        <location evidence="5">Cytoplasm</location>
    </subcellularLocation>
</comment>
<gene>
    <name evidence="8" type="ORF">H3H32_04685</name>
</gene>
<evidence type="ECO:0000259" key="7">
    <source>
        <dbReference type="Pfam" id="PF01494"/>
    </source>
</evidence>
<organism evidence="8 9">
    <name type="scientific">Spirosoma foliorum</name>
    <dbReference type="NCBI Taxonomy" id="2710596"/>
    <lineage>
        <taxon>Bacteria</taxon>
        <taxon>Pseudomonadati</taxon>
        <taxon>Bacteroidota</taxon>
        <taxon>Cytophagia</taxon>
        <taxon>Cytophagales</taxon>
        <taxon>Cytophagaceae</taxon>
        <taxon>Spirosoma</taxon>
    </lineage>
</organism>
<comment type="cofactor">
    <cofactor evidence="5">
        <name>FAD</name>
        <dbReference type="ChEBI" id="CHEBI:57692"/>
    </cofactor>
</comment>
<dbReference type="Pfam" id="PF08592">
    <property type="entry name" value="Anthrone_oxy"/>
    <property type="match status" value="1"/>
</dbReference>
<keyword evidence="5" id="KW-0547">Nucleotide-binding</keyword>
<protein>
    <recommendedName>
        <fullName evidence="5">Flavin-dependent monooxygenase</fullName>
    </recommendedName>
    <alternativeName>
        <fullName evidence="5">TetX monooxygenase</fullName>
        <shortName evidence="5">TetX</shortName>
        <ecNumber evidence="5">1.14.13.-</ecNumber>
    </alternativeName>
</protein>
<feature type="transmembrane region" description="Helical" evidence="6">
    <location>
        <begin position="381"/>
        <end position="404"/>
    </location>
</feature>
<dbReference type="EMBL" id="CP059732">
    <property type="protein sequence ID" value="QMW04253.1"/>
    <property type="molecule type" value="Genomic_DNA"/>
</dbReference>
<dbReference type="Gene3D" id="3.50.50.60">
    <property type="entry name" value="FAD/NAD(P)-binding domain"/>
    <property type="match status" value="1"/>
</dbReference>
<comment type="catalytic activity">
    <reaction evidence="5">
        <text>a tetracycline + NADPH + O2 + H(+) = an 11a-hydroxytetracycline + NADP(+) + H2O</text>
        <dbReference type="Rhea" id="RHEA:61444"/>
        <dbReference type="ChEBI" id="CHEBI:15377"/>
        <dbReference type="ChEBI" id="CHEBI:15378"/>
        <dbReference type="ChEBI" id="CHEBI:15379"/>
        <dbReference type="ChEBI" id="CHEBI:57783"/>
        <dbReference type="ChEBI" id="CHEBI:58349"/>
        <dbReference type="ChEBI" id="CHEBI:144644"/>
        <dbReference type="ChEBI" id="CHEBI:144645"/>
    </reaction>
</comment>
<reference evidence="8 9" key="1">
    <citation type="submission" date="2020-07" db="EMBL/GenBank/DDBJ databases">
        <title>Spirosoma foliorum sp. nov., isolated from the leaves on the Nejang mountain Korea, Republic of.</title>
        <authorList>
            <person name="Ho H."/>
            <person name="Lee Y.-J."/>
            <person name="Nurcahyanto D.-A."/>
            <person name="Kim S.-G."/>
        </authorList>
    </citation>
    <scope>NUCLEOTIDE SEQUENCE [LARGE SCALE GENOMIC DNA]</scope>
    <source>
        <strain evidence="8 9">PL0136</strain>
    </source>
</reference>
<evidence type="ECO:0000256" key="5">
    <source>
        <dbReference type="HAMAP-Rule" id="MF_00845"/>
    </source>
</evidence>
<feature type="binding site" evidence="5">
    <location>
        <position position="106"/>
    </location>
    <ligand>
        <name>FAD</name>
        <dbReference type="ChEBI" id="CHEBI:57692"/>
    </ligand>
</feature>
<dbReference type="InterPro" id="IPR043683">
    <property type="entry name" value="TetX_monooxygenase"/>
</dbReference>
<dbReference type="PRINTS" id="PR00420">
    <property type="entry name" value="RNGMNOXGNASE"/>
</dbReference>
<evidence type="ECO:0000313" key="8">
    <source>
        <dbReference type="EMBL" id="QMW04253.1"/>
    </source>
</evidence>
<feature type="domain" description="FAD-binding" evidence="7">
    <location>
        <begin position="12"/>
        <end position="351"/>
    </location>
</feature>
<feature type="binding site" evidence="5">
    <location>
        <position position="298"/>
    </location>
    <ligand>
        <name>FAD</name>
        <dbReference type="ChEBI" id="CHEBI:57692"/>
    </ligand>
</feature>
<feature type="transmembrane region" description="Helical" evidence="6">
    <location>
        <begin position="460"/>
        <end position="480"/>
    </location>
</feature>
<dbReference type="PANTHER" id="PTHR46972:SF1">
    <property type="entry name" value="FAD DEPENDENT OXIDOREDUCTASE DOMAIN-CONTAINING PROTEIN"/>
    <property type="match status" value="1"/>
</dbReference>
<dbReference type="Pfam" id="PF01494">
    <property type="entry name" value="FAD_binding_3"/>
    <property type="match status" value="1"/>
</dbReference>
<evidence type="ECO:0000256" key="3">
    <source>
        <dbReference type="ARBA" id="ARBA00023002"/>
    </source>
</evidence>
<keyword evidence="5" id="KW-0521">NADP</keyword>
<keyword evidence="6" id="KW-0472">Membrane</keyword>
<keyword evidence="6" id="KW-1133">Transmembrane helix</keyword>
<evidence type="ECO:0000256" key="1">
    <source>
        <dbReference type="ARBA" id="ARBA00022630"/>
    </source>
</evidence>